<dbReference type="InterPro" id="IPR012924">
    <property type="entry name" value="TfuA_core"/>
</dbReference>
<reference evidence="4" key="1">
    <citation type="journal article" date="2022" name="Int. J. Syst. Evol. Microbiol.">
        <title>Anaeromyxobacter oryzae sp. nov., Anaeromyxobacter diazotrophicus sp. nov. and Anaeromyxobacter paludicola sp. nov., isolated from paddy soils.</title>
        <authorList>
            <person name="Itoh H."/>
            <person name="Xu Z."/>
            <person name="Mise K."/>
            <person name="Masuda Y."/>
            <person name="Ushijima N."/>
            <person name="Hayakawa C."/>
            <person name="Shiratori Y."/>
            <person name="Senoo K."/>
        </authorList>
    </citation>
    <scope>NUCLEOTIDE SEQUENCE [LARGE SCALE GENOMIC DNA]</scope>
    <source>
        <strain evidence="4">Red630</strain>
    </source>
</reference>
<evidence type="ECO:0000313" key="3">
    <source>
        <dbReference type="EMBL" id="BDG10654.1"/>
    </source>
</evidence>
<feature type="region of interest" description="Disordered" evidence="1">
    <location>
        <begin position="219"/>
        <end position="268"/>
    </location>
</feature>
<gene>
    <name evidence="3" type="ORF">AMPC_37670</name>
</gene>
<dbReference type="EMBL" id="AP025592">
    <property type="protein sequence ID" value="BDG10654.1"/>
    <property type="molecule type" value="Genomic_DNA"/>
</dbReference>
<protein>
    <recommendedName>
        <fullName evidence="2">TfuA-like core domain-containing protein</fullName>
    </recommendedName>
</protein>
<accession>A0ABN6NBP9</accession>
<evidence type="ECO:0000256" key="1">
    <source>
        <dbReference type="SAM" id="MobiDB-lite"/>
    </source>
</evidence>
<evidence type="ECO:0000259" key="2">
    <source>
        <dbReference type="Pfam" id="PF07812"/>
    </source>
</evidence>
<organism evidence="3 4">
    <name type="scientific">Anaeromyxobacter paludicola</name>
    <dbReference type="NCBI Taxonomy" id="2918171"/>
    <lineage>
        <taxon>Bacteria</taxon>
        <taxon>Pseudomonadati</taxon>
        <taxon>Myxococcota</taxon>
        <taxon>Myxococcia</taxon>
        <taxon>Myxococcales</taxon>
        <taxon>Cystobacterineae</taxon>
        <taxon>Anaeromyxobacteraceae</taxon>
        <taxon>Anaeromyxobacter</taxon>
    </lineage>
</organism>
<dbReference type="Pfam" id="PF07812">
    <property type="entry name" value="TfuA"/>
    <property type="match status" value="1"/>
</dbReference>
<feature type="region of interest" description="Disordered" evidence="1">
    <location>
        <begin position="417"/>
        <end position="454"/>
    </location>
</feature>
<proteinExistence type="predicted"/>
<dbReference type="RefSeq" id="WP_248343154.1">
    <property type="nucleotide sequence ID" value="NZ_AP025592.1"/>
</dbReference>
<evidence type="ECO:0000313" key="4">
    <source>
        <dbReference type="Proteomes" id="UP001162734"/>
    </source>
</evidence>
<sequence>MNDLVVFLGPSLPAAEARRLAPCRVLPPARQGDLWRALALRPRAVALVDGVFESVPSVWHHEVLAALDAGVAVFGGASMGALRAAELSREGMVGVGTVFGWYRDGVVRDDAEVALIHAGPEHGFRAFSLPLVNVRHAAGLARAAGVLSRREAALLVEEATAIFYQERTWGAVLSRARPRWRPAAARRWDAWAANGIEDLKARDARETILAAAAYLREQRPLPGPPPLRGRGSARGGRGAREVGPAPSTGRGSSQEPGPALARAPRPVSSLVRRRRLREGATLPWGGEAPLSSGAVLAALEAHPDAAALAARGVERALLAALARAAGLRATPEARARAERAWLDAVGVRPRDRAAFLAASGLDDGEAARLCDDLALCEAARELSERLVADGPDRAEGLALEARLTGLWAEAAARLAERPVPGAAGRSRTTPPRRPRRAAKRPRRRAPKPAPPRSR</sequence>
<keyword evidence="4" id="KW-1185">Reference proteome</keyword>
<name>A0ABN6NBP9_9BACT</name>
<dbReference type="Proteomes" id="UP001162734">
    <property type="component" value="Chromosome"/>
</dbReference>
<feature type="compositionally biased region" description="Basic residues" evidence="1">
    <location>
        <begin position="430"/>
        <end position="446"/>
    </location>
</feature>
<feature type="domain" description="TfuA-like core" evidence="2">
    <location>
        <begin position="49"/>
        <end position="168"/>
    </location>
</feature>